<keyword evidence="2" id="KW-0670">Pyruvate</keyword>
<gene>
    <name evidence="2" type="ORF">OQ497_01450</name>
</gene>
<keyword evidence="1" id="KW-0732">Signal</keyword>
<dbReference type="GO" id="GO:0016829">
    <property type="term" value="F:lyase activity"/>
    <property type="evidence" value="ECO:0007669"/>
    <property type="project" value="UniProtKB-KW"/>
</dbReference>
<dbReference type="InterPro" id="IPR006311">
    <property type="entry name" value="TAT_signal"/>
</dbReference>
<feature type="signal peptide" evidence="1">
    <location>
        <begin position="1"/>
        <end position="27"/>
    </location>
</feature>
<accession>A0ABT3QBI9</accession>
<sequence>MTKYSLSRRSLLSAAGAALLWPVRSHAQDFNPDIIQPAELETLKWAPRTRTIIQKFLEQHQQQSAFDRVGARPYIVVDWDNTAIVGNVQLTLFYYMLEHFSFLLPAYSFRTLFSGHISGEALPAPFLTTDKKPLSLQALSEDLLEDYQTLLAQYSHRPHPLPRNELVQNPALQAFRARMAFFHQALIATQGEESAQRWLVSLAAGQTHASILAVSRAAYERELGQSIGTETWNCPQSRPGKAGTVSVTLSQGLRLTPEMADFFQIIQEYGIDPVICTSSFEESTAAFATSTEYGYNLPRTLILGARLSSKKSVLQPSAAPGYPFPYDDGKVTLIRTHFVEKRKKNPLMIIAGEDGSAALLKAFPDTPLCCLINRRQTPSMQVFLKKAVAELKTNSPHFLLQGRDENTGEWRPSAASLYLGETTPSLP</sequence>
<dbReference type="RefSeq" id="WP_173559424.1">
    <property type="nucleotide sequence ID" value="NZ_JAPIUZ010000001.1"/>
</dbReference>
<keyword evidence="2" id="KW-0456">Lyase</keyword>
<protein>
    <submittedName>
        <fullName evidence="2">Lipoprotein pyruvate-formate lyase</fullName>
    </submittedName>
</protein>
<proteinExistence type="predicted"/>
<dbReference type="SUPFAM" id="SSF56784">
    <property type="entry name" value="HAD-like"/>
    <property type="match status" value="1"/>
</dbReference>
<dbReference type="Proteomes" id="UP001301152">
    <property type="component" value="Unassembled WGS sequence"/>
</dbReference>
<feature type="chain" id="PRO_5045447045" evidence="1">
    <location>
        <begin position="28"/>
        <end position="427"/>
    </location>
</feature>
<reference evidence="2 3" key="1">
    <citation type="submission" date="2022-11" db="EMBL/GenBank/DDBJ databases">
        <title>Genome sequencing of Acetobacter type strain.</title>
        <authorList>
            <person name="Heo J."/>
            <person name="Lee D."/>
            <person name="Han B.-H."/>
            <person name="Hong S.-B."/>
            <person name="Kwon S.-W."/>
        </authorList>
    </citation>
    <scope>NUCLEOTIDE SEQUENCE [LARGE SCALE GENOMIC DNA]</scope>
    <source>
        <strain evidence="2 3">KACC 21253</strain>
    </source>
</reference>
<evidence type="ECO:0000313" key="3">
    <source>
        <dbReference type="Proteomes" id="UP001301152"/>
    </source>
</evidence>
<evidence type="ECO:0000256" key="1">
    <source>
        <dbReference type="SAM" id="SignalP"/>
    </source>
</evidence>
<evidence type="ECO:0000313" key="2">
    <source>
        <dbReference type="EMBL" id="MCX2562635.1"/>
    </source>
</evidence>
<dbReference type="Gene3D" id="3.40.50.1000">
    <property type="entry name" value="HAD superfamily/HAD-like"/>
    <property type="match status" value="1"/>
</dbReference>
<dbReference type="InterPro" id="IPR036412">
    <property type="entry name" value="HAD-like_sf"/>
</dbReference>
<name>A0ABT3QBI9_9PROT</name>
<comment type="caution">
    <text evidence="2">The sequence shown here is derived from an EMBL/GenBank/DDBJ whole genome shotgun (WGS) entry which is preliminary data.</text>
</comment>
<keyword evidence="2" id="KW-0449">Lipoprotein</keyword>
<dbReference type="InterPro" id="IPR023214">
    <property type="entry name" value="HAD_sf"/>
</dbReference>
<keyword evidence="3" id="KW-1185">Reference proteome</keyword>
<dbReference type="PROSITE" id="PS51318">
    <property type="entry name" value="TAT"/>
    <property type="match status" value="1"/>
</dbReference>
<organism evidence="2 3">
    <name type="scientific">Acetobacter thailandicus</name>
    <dbReference type="NCBI Taxonomy" id="1502842"/>
    <lineage>
        <taxon>Bacteria</taxon>
        <taxon>Pseudomonadati</taxon>
        <taxon>Pseudomonadota</taxon>
        <taxon>Alphaproteobacteria</taxon>
        <taxon>Acetobacterales</taxon>
        <taxon>Acetobacteraceae</taxon>
        <taxon>Acetobacter</taxon>
    </lineage>
</organism>
<dbReference type="EMBL" id="JAPIUZ010000001">
    <property type="protein sequence ID" value="MCX2562635.1"/>
    <property type="molecule type" value="Genomic_DNA"/>
</dbReference>
<dbReference type="Gene3D" id="1.20.1440.320">
    <property type="match status" value="1"/>
</dbReference>